<evidence type="ECO:0000256" key="4">
    <source>
        <dbReference type="ARBA" id="ARBA00023163"/>
    </source>
</evidence>
<keyword evidence="2" id="KW-0805">Transcription regulation</keyword>
<dbReference type="PROSITE" id="PS00894">
    <property type="entry name" value="HTH_DEOR_1"/>
    <property type="match status" value="1"/>
</dbReference>
<dbReference type="InterPro" id="IPR036388">
    <property type="entry name" value="WH-like_DNA-bd_sf"/>
</dbReference>
<keyword evidence="1" id="KW-0678">Repressor</keyword>
<dbReference type="PANTHER" id="PTHR30363">
    <property type="entry name" value="HTH-TYPE TRANSCRIPTIONAL REGULATOR SRLR-RELATED"/>
    <property type="match status" value="1"/>
</dbReference>
<keyword evidence="7" id="KW-1185">Reference proteome</keyword>
<proteinExistence type="predicted"/>
<dbReference type="SUPFAM" id="SSF46785">
    <property type="entry name" value="Winged helix' DNA-binding domain"/>
    <property type="match status" value="1"/>
</dbReference>
<dbReference type="RefSeq" id="WP_316026767.1">
    <property type="nucleotide sequence ID" value="NZ_JAWDIO010000002.1"/>
</dbReference>
<evidence type="ECO:0000256" key="3">
    <source>
        <dbReference type="ARBA" id="ARBA00023125"/>
    </source>
</evidence>
<organism evidence="6 7">
    <name type="scientific">Paraglaciecola aquimarina</name>
    <dbReference type="NCBI Taxonomy" id="1235557"/>
    <lineage>
        <taxon>Bacteria</taxon>
        <taxon>Pseudomonadati</taxon>
        <taxon>Pseudomonadota</taxon>
        <taxon>Gammaproteobacteria</taxon>
        <taxon>Alteromonadales</taxon>
        <taxon>Alteromonadaceae</taxon>
        <taxon>Paraglaciecola</taxon>
    </lineage>
</organism>
<keyword evidence="4" id="KW-0804">Transcription</keyword>
<evidence type="ECO:0000259" key="5">
    <source>
        <dbReference type="PROSITE" id="PS51000"/>
    </source>
</evidence>
<dbReference type="SMART" id="SM01134">
    <property type="entry name" value="DeoRC"/>
    <property type="match status" value="1"/>
</dbReference>
<dbReference type="Gene3D" id="3.30.750.70">
    <property type="entry name" value="4-hydroxybutyrate coenzyme like domains"/>
    <property type="match status" value="1"/>
</dbReference>
<accession>A0ABU3SYZ3</accession>
<feature type="domain" description="HTH deoR-type" evidence="5">
    <location>
        <begin position="3"/>
        <end position="58"/>
    </location>
</feature>
<dbReference type="InterPro" id="IPR014036">
    <property type="entry name" value="DeoR-like_C"/>
</dbReference>
<gene>
    <name evidence="6" type="ORF">RS130_16105</name>
</gene>
<dbReference type="Pfam" id="PF08220">
    <property type="entry name" value="HTH_DeoR"/>
    <property type="match status" value="1"/>
</dbReference>
<keyword evidence="3" id="KW-0238">DNA-binding</keyword>
<evidence type="ECO:0000313" key="6">
    <source>
        <dbReference type="EMBL" id="MDU0355220.1"/>
    </source>
</evidence>
<comment type="caution">
    <text evidence="6">The sequence shown here is derived from an EMBL/GenBank/DDBJ whole genome shotgun (WGS) entry which is preliminary data.</text>
</comment>
<dbReference type="InterPro" id="IPR036390">
    <property type="entry name" value="WH_DNA-bd_sf"/>
</dbReference>
<evidence type="ECO:0000256" key="1">
    <source>
        <dbReference type="ARBA" id="ARBA00022491"/>
    </source>
</evidence>
<dbReference type="PROSITE" id="PS51000">
    <property type="entry name" value="HTH_DEOR_2"/>
    <property type="match status" value="1"/>
</dbReference>
<reference evidence="6 7" key="1">
    <citation type="submission" date="2023-10" db="EMBL/GenBank/DDBJ databases">
        <title>Glaciecola aquimarina strain GGW-M5 nov., isolated from a coastal seawater.</title>
        <authorList>
            <person name="Bayburt H."/>
            <person name="Kim J.M."/>
            <person name="Choi B.J."/>
            <person name="Jeon C.O."/>
        </authorList>
    </citation>
    <scope>NUCLEOTIDE SEQUENCE [LARGE SCALE GENOMIC DNA]</scope>
    <source>
        <strain evidence="6 7">KCTC 32108</strain>
    </source>
</reference>
<dbReference type="SUPFAM" id="SSF100950">
    <property type="entry name" value="NagB/RpiA/CoA transferase-like"/>
    <property type="match status" value="1"/>
</dbReference>
<dbReference type="EMBL" id="JAWDIO010000002">
    <property type="protein sequence ID" value="MDU0355220.1"/>
    <property type="molecule type" value="Genomic_DNA"/>
</dbReference>
<dbReference type="Pfam" id="PF00455">
    <property type="entry name" value="DeoRC"/>
    <property type="match status" value="1"/>
</dbReference>
<dbReference type="PRINTS" id="PR00037">
    <property type="entry name" value="HTHLACR"/>
</dbReference>
<dbReference type="InterPro" id="IPR001034">
    <property type="entry name" value="DeoR_HTH"/>
</dbReference>
<dbReference type="PANTHER" id="PTHR30363:SF4">
    <property type="entry name" value="GLYCEROL-3-PHOSPHATE REGULON REPRESSOR"/>
    <property type="match status" value="1"/>
</dbReference>
<evidence type="ECO:0000256" key="2">
    <source>
        <dbReference type="ARBA" id="ARBA00023015"/>
    </source>
</evidence>
<dbReference type="InterPro" id="IPR037171">
    <property type="entry name" value="NagB/RpiA_transferase-like"/>
</dbReference>
<dbReference type="SMART" id="SM00420">
    <property type="entry name" value="HTH_DEOR"/>
    <property type="match status" value="1"/>
</dbReference>
<protein>
    <submittedName>
        <fullName evidence="6">DeoR family transcriptional regulator</fullName>
    </submittedName>
</protein>
<dbReference type="Proteomes" id="UP001247805">
    <property type="component" value="Unassembled WGS sequence"/>
</dbReference>
<dbReference type="Gene3D" id="1.10.10.10">
    <property type="entry name" value="Winged helix-like DNA-binding domain superfamily/Winged helix DNA-binding domain"/>
    <property type="match status" value="1"/>
</dbReference>
<dbReference type="InterPro" id="IPR018356">
    <property type="entry name" value="Tscrpt_reg_HTH_DeoR_CS"/>
</dbReference>
<name>A0ABU3SYZ3_9ALTE</name>
<sequence length="255" mass="28104">MPQNTRQVALVKHLQEKGFVGIEELALHFDVTPQTIRRDLNYLDEINLVVRRHGGAETTNTSTTANTSYRSRKIMNLESKEAIAKELVKIIPNGASVFINIGTTTETIARALMNHQDLNIVTNNIHVATILSAKEDFTVIVAAGEVRHKDGGIIGEATCDFISQFQMDYGIIGISAISNDGSLLDFDFREVKVAQAIIDNSDCIILAADHSKFGKSAMVKQGNITQVDHLYTDQKLSPELSELLAMSKVQTHIIE</sequence>
<dbReference type="InterPro" id="IPR050313">
    <property type="entry name" value="Carb_Metab_HTH_regulators"/>
</dbReference>
<evidence type="ECO:0000313" key="7">
    <source>
        <dbReference type="Proteomes" id="UP001247805"/>
    </source>
</evidence>